<dbReference type="PANTHER" id="PTHR37841:SF1">
    <property type="entry name" value="DUF3298 DOMAIN-CONTAINING PROTEIN"/>
    <property type="match status" value="1"/>
</dbReference>
<sequence length="571" mass="65217">MNRQAALYPASIQTIEGRKWGYIDAKGIMMLSPIYDEARDFQPNDLAIVRVKDKYGTITRNGQYRIRPTYDTILPYQDQRAVVVDQEGFKVIDEFGVVLTKKAYSFINPFQEGRALCSVSDEKGTTLYGYLNLDGKEVIPLQYKNAYDFVDKKASVQIKENEFALINTKGERLHMYNYPFVGNLGEGLLRFQATENGKYGYINEEGTVVIEPQFTNSQPFQEGRAVINNAPDYGNQYGLIDKSGKVIIKPIYNDLLQIGSGRIAVGKAIKEEEPFIGSHYAIATNNGRFLTDFVYNQVSTFEKGLASATNNDTTFFIDEQGKIVQGLPVLKGTGMLTVDRSLIKADVDNQVSYLTRSGQVVWEENDTVALNNRFQLRQKKYRPNKDYLVYYPQVEGMKVKTIQENVNNQLKTLSKVVTIDPIKQLDYSYTGNYSISMFKKNLLVIELNGYQYYFGAAHGMPTKTYPHINLINGKFYKLDELFIPGSDYQKAINDLITKQIKQNPQYSYVFPDSFQGISNNQPFYVSEYALHIYFTPYEIAPYAAGFPTFTIPYPQINEIINKKGEFWRSFQ</sequence>
<dbReference type="Pfam" id="PF11738">
    <property type="entry name" value="DUF3298"/>
    <property type="match status" value="1"/>
</dbReference>
<protein>
    <recommendedName>
        <fullName evidence="1">DUF3298 domain-containing protein</fullName>
    </recommendedName>
</protein>
<dbReference type="PANTHER" id="PTHR37841">
    <property type="entry name" value="GLR2918 PROTEIN"/>
    <property type="match status" value="1"/>
</dbReference>
<organism evidence="2 3">
    <name type="scientific">Priestia koreensis</name>
    <dbReference type="NCBI Taxonomy" id="284581"/>
    <lineage>
        <taxon>Bacteria</taxon>
        <taxon>Bacillati</taxon>
        <taxon>Bacillota</taxon>
        <taxon>Bacilli</taxon>
        <taxon>Bacillales</taxon>
        <taxon>Bacillaceae</taxon>
        <taxon>Priestia</taxon>
    </lineage>
</organism>
<dbReference type="InterPro" id="IPR032774">
    <property type="entry name" value="WG_beta_rep"/>
</dbReference>
<evidence type="ECO:0000313" key="3">
    <source>
        <dbReference type="Proteomes" id="UP000037558"/>
    </source>
</evidence>
<gene>
    <name evidence="2" type="ORF">AMD01_19400</name>
</gene>
<evidence type="ECO:0000313" key="2">
    <source>
        <dbReference type="EMBL" id="KOO41254.1"/>
    </source>
</evidence>
<feature type="domain" description="DUF3298" evidence="1">
    <location>
        <begin position="479"/>
        <end position="553"/>
    </location>
</feature>
<keyword evidence="3" id="KW-1185">Reference proteome</keyword>
<reference evidence="3" key="1">
    <citation type="submission" date="2015-08" db="EMBL/GenBank/DDBJ databases">
        <title>Fjat-14210 dsm16467.</title>
        <authorList>
            <person name="Liu B."/>
            <person name="Wang J."/>
            <person name="Zhu Y."/>
            <person name="Liu G."/>
            <person name="Chen Q."/>
            <person name="Chen Z."/>
            <person name="Lan J."/>
            <person name="Che J."/>
            <person name="Ge C."/>
            <person name="Shi H."/>
            <person name="Pan Z."/>
            <person name="Liu X."/>
        </authorList>
    </citation>
    <scope>NUCLEOTIDE SEQUENCE [LARGE SCALE GENOMIC DNA]</scope>
    <source>
        <strain evidence="3">DSM 16467</strain>
    </source>
</reference>
<accession>A0A0M0KR04</accession>
<name>A0A0M0KR04_9BACI</name>
<dbReference type="Gene3D" id="3.30.565.40">
    <property type="entry name" value="Fervidobacterium nodosum Rt17-B1 like"/>
    <property type="match status" value="1"/>
</dbReference>
<dbReference type="AlphaFoldDB" id="A0A0M0KR04"/>
<dbReference type="Proteomes" id="UP000037558">
    <property type="component" value="Unassembled WGS sequence"/>
</dbReference>
<dbReference type="PATRIC" id="fig|284581.3.peg.4264"/>
<dbReference type="EMBL" id="LILC01000030">
    <property type="protein sequence ID" value="KOO41254.1"/>
    <property type="molecule type" value="Genomic_DNA"/>
</dbReference>
<comment type="caution">
    <text evidence="2">The sequence shown here is derived from an EMBL/GenBank/DDBJ whole genome shotgun (WGS) entry which is preliminary data.</text>
</comment>
<dbReference type="Gene3D" id="3.90.640.20">
    <property type="entry name" value="Heat-shock cognate protein, ATPase"/>
    <property type="match status" value="1"/>
</dbReference>
<proteinExistence type="predicted"/>
<dbReference type="InterPro" id="IPR021729">
    <property type="entry name" value="DUF3298"/>
</dbReference>
<evidence type="ECO:0000259" key="1">
    <source>
        <dbReference type="Pfam" id="PF11738"/>
    </source>
</evidence>
<dbReference type="Pfam" id="PF14903">
    <property type="entry name" value="WG_beta_rep"/>
    <property type="match status" value="4"/>
</dbReference>
<dbReference type="InterPro" id="IPR037126">
    <property type="entry name" value="PdaC/RsiV-like_sf"/>
</dbReference>
<dbReference type="STRING" id="284581.AMD01_19400"/>